<dbReference type="Proteomes" id="UP000677082">
    <property type="component" value="Unassembled WGS sequence"/>
</dbReference>
<comment type="caution">
    <text evidence="1">The sequence shown here is derived from an EMBL/GenBank/DDBJ whole genome shotgun (WGS) entry which is preliminary data.</text>
</comment>
<dbReference type="EMBL" id="BOQN01000051">
    <property type="protein sequence ID" value="GIM92144.1"/>
    <property type="molecule type" value="Genomic_DNA"/>
</dbReference>
<dbReference type="RefSeq" id="WP_213008026.1">
    <property type="nucleotide sequence ID" value="NZ_BOQN01000051.1"/>
</dbReference>
<protein>
    <submittedName>
        <fullName evidence="1">Uncharacterized protein</fullName>
    </submittedName>
</protein>
<proteinExistence type="predicted"/>
<keyword evidence="2" id="KW-1185">Reference proteome</keyword>
<evidence type="ECO:0000313" key="1">
    <source>
        <dbReference type="EMBL" id="GIM92144.1"/>
    </source>
</evidence>
<evidence type="ECO:0000313" key="2">
    <source>
        <dbReference type="Proteomes" id="UP000677082"/>
    </source>
</evidence>
<gene>
    <name evidence="1" type="ORF">Ato02nite_039370</name>
</gene>
<sequence length="154" mass="17560">MTVQAKEIRESAPDRVLGLMVDALNSRKEAVDGGIWVSLSVRGTMVSGEIIPHWQWFDEQTTLFGEESHVAYFASLMKESRDEHVALMDKDDSELTADQRWELNQPPAFIHLRHARTFLPEPVPARGHYWRGRLEDVSGWSFGPLREDGAPGFR</sequence>
<accession>A0A919TDF4</accession>
<reference evidence="1 2" key="1">
    <citation type="submission" date="2021-03" db="EMBL/GenBank/DDBJ databases">
        <title>Whole genome shotgun sequence of Actinoplanes toevensis NBRC 105298.</title>
        <authorList>
            <person name="Komaki H."/>
            <person name="Tamura T."/>
        </authorList>
    </citation>
    <scope>NUCLEOTIDE SEQUENCE [LARGE SCALE GENOMIC DNA]</scope>
    <source>
        <strain evidence="1 2">NBRC 105298</strain>
    </source>
</reference>
<dbReference type="AlphaFoldDB" id="A0A919TDF4"/>
<name>A0A919TDF4_9ACTN</name>
<organism evidence="1 2">
    <name type="scientific">Paractinoplanes toevensis</name>
    <dbReference type="NCBI Taxonomy" id="571911"/>
    <lineage>
        <taxon>Bacteria</taxon>
        <taxon>Bacillati</taxon>
        <taxon>Actinomycetota</taxon>
        <taxon>Actinomycetes</taxon>
        <taxon>Micromonosporales</taxon>
        <taxon>Micromonosporaceae</taxon>
        <taxon>Paractinoplanes</taxon>
    </lineage>
</organism>